<dbReference type="InterPro" id="IPR013149">
    <property type="entry name" value="ADH-like_C"/>
</dbReference>
<evidence type="ECO:0000313" key="14">
    <source>
        <dbReference type="Proteomes" id="UP000026915"/>
    </source>
</evidence>
<evidence type="ECO:0000256" key="2">
    <source>
        <dbReference type="ARBA" id="ARBA00004496"/>
    </source>
</evidence>
<dbReference type="PANTHER" id="PTHR43880">
    <property type="entry name" value="ALCOHOL DEHYDROGENASE"/>
    <property type="match status" value="1"/>
</dbReference>
<dbReference type="Proteomes" id="UP000026915">
    <property type="component" value="Chromosome 8"/>
</dbReference>
<dbReference type="Pfam" id="PF08240">
    <property type="entry name" value="ADH_N"/>
    <property type="match status" value="1"/>
</dbReference>
<dbReference type="Gramene" id="EOY16615">
    <property type="protein sequence ID" value="EOY16615"/>
    <property type="gene ID" value="TCM_035437"/>
</dbReference>
<gene>
    <name evidence="13" type="ORF">TCM_035437</name>
</gene>
<evidence type="ECO:0000256" key="9">
    <source>
        <dbReference type="ARBA" id="ARBA00023027"/>
    </source>
</evidence>
<evidence type="ECO:0000256" key="7">
    <source>
        <dbReference type="ARBA" id="ARBA00022833"/>
    </source>
</evidence>
<keyword evidence="8" id="KW-0560">Oxidoreductase</keyword>
<dbReference type="GO" id="GO:0005737">
    <property type="term" value="C:cytoplasm"/>
    <property type="evidence" value="ECO:0007669"/>
    <property type="project" value="UniProtKB-SubCell"/>
</dbReference>
<dbReference type="EMBL" id="CM001886">
    <property type="protein sequence ID" value="EOY16615.1"/>
    <property type="molecule type" value="Genomic_DNA"/>
</dbReference>
<evidence type="ECO:0000313" key="13">
    <source>
        <dbReference type="EMBL" id="EOY16615.1"/>
    </source>
</evidence>
<dbReference type="Gene3D" id="3.40.50.720">
    <property type="entry name" value="NAD(P)-binding Rossmann-like Domain"/>
    <property type="match status" value="1"/>
</dbReference>
<dbReference type="PROSITE" id="PS00059">
    <property type="entry name" value="ADH_ZINC"/>
    <property type="match status" value="1"/>
</dbReference>
<comment type="cofactor">
    <cofactor evidence="1 10">
        <name>Zn(2+)</name>
        <dbReference type="ChEBI" id="CHEBI:29105"/>
    </cofactor>
</comment>
<evidence type="ECO:0000256" key="8">
    <source>
        <dbReference type="ARBA" id="ARBA00023002"/>
    </source>
</evidence>
<dbReference type="InterPro" id="IPR011032">
    <property type="entry name" value="GroES-like_sf"/>
</dbReference>
<feature type="domain" description="Alcohol dehydrogenase-like N-terminal" evidence="12">
    <location>
        <begin position="34"/>
        <end position="165"/>
    </location>
</feature>
<evidence type="ECO:0000259" key="11">
    <source>
        <dbReference type="Pfam" id="PF00107"/>
    </source>
</evidence>
<evidence type="ECO:0000256" key="6">
    <source>
        <dbReference type="ARBA" id="ARBA00022723"/>
    </source>
</evidence>
<evidence type="ECO:0000256" key="4">
    <source>
        <dbReference type="ARBA" id="ARBA00013190"/>
    </source>
</evidence>
<dbReference type="EC" id="1.1.1.1" evidence="4"/>
<sequence>MSTAGQVIRCKAAVAWEAGKPLSIEEVEVAPPQKQEVRIKILFTSLCHTDVYYWECKGYTPLFPRILGHEASGIVESVGEGVTDLQPGDHVLPIFTGECKKCRHCLSEETNNMCDLLRINCDRGVMLADGKTRFSINGKPIYHFVGTSTFSQYTVVHEGQVAKINPTAPLDKVCPISCGICTGFGATVNVAKPRKGQTVAIFGLGAVGLAAAEGARVCGASRIIAVDLNPRRFEEAKKFGITEFVNPKDYNKPVQEVIVEMTGGGVDRSVECTGSVQAMISAFECVHDGWGVCVLVGVPKIDDAFKTHPLNLLSERTLKGAFYGNYKPVSDIPNFVNKYMNKVMSFGICLDNSLPTIHHSVF</sequence>
<evidence type="ECO:0000256" key="3">
    <source>
        <dbReference type="ARBA" id="ARBA00011738"/>
    </source>
</evidence>
<reference evidence="13 14" key="1">
    <citation type="journal article" date="2013" name="Genome Biol.">
        <title>The genome sequence of the most widely cultivated cacao type and its use to identify candidate genes regulating pod color.</title>
        <authorList>
            <person name="Motamayor J.C."/>
            <person name="Mockaitis K."/>
            <person name="Schmutz J."/>
            <person name="Haiminen N."/>
            <person name="Iii D.L."/>
            <person name="Cornejo O."/>
            <person name="Findley S.D."/>
            <person name="Zheng P."/>
            <person name="Utro F."/>
            <person name="Royaert S."/>
            <person name="Saski C."/>
            <person name="Jenkins J."/>
            <person name="Podicheti R."/>
            <person name="Zhao M."/>
            <person name="Scheffler B.E."/>
            <person name="Stack J.C."/>
            <person name="Feltus F.A."/>
            <person name="Mustiga G.M."/>
            <person name="Amores F."/>
            <person name="Phillips W."/>
            <person name="Marelli J.P."/>
            <person name="May G.D."/>
            <person name="Shapiro H."/>
            <person name="Ma J."/>
            <person name="Bustamante C.D."/>
            <person name="Schnell R.J."/>
            <person name="Main D."/>
            <person name="Gilbert D."/>
            <person name="Parida L."/>
            <person name="Kuhn D.N."/>
        </authorList>
    </citation>
    <scope>NUCLEOTIDE SEQUENCE [LARGE SCALE GENOMIC DNA]</scope>
    <source>
        <strain evidence="14">cv. Matina 1-6</strain>
    </source>
</reference>
<dbReference type="FunFam" id="3.40.50.720:FF:001292">
    <property type="entry name" value="Alcohol dehydrogenase class-P"/>
    <property type="match status" value="1"/>
</dbReference>
<dbReference type="CDD" id="cd08301">
    <property type="entry name" value="alcohol_DH_plants"/>
    <property type="match status" value="1"/>
</dbReference>
<dbReference type="SUPFAM" id="SSF50129">
    <property type="entry name" value="GroES-like"/>
    <property type="match status" value="1"/>
</dbReference>
<evidence type="ECO:0000256" key="5">
    <source>
        <dbReference type="ARBA" id="ARBA00022490"/>
    </source>
</evidence>
<name>A0A061FGZ5_THECC</name>
<evidence type="ECO:0000256" key="1">
    <source>
        <dbReference type="ARBA" id="ARBA00001947"/>
    </source>
</evidence>
<organism evidence="13 14">
    <name type="scientific">Theobroma cacao</name>
    <name type="common">Cacao</name>
    <name type="synonym">Cocoa</name>
    <dbReference type="NCBI Taxonomy" id="3641"/>
    <lineage>
        <taxon>Eukaryota</taxon>
        <taxon>Viridiplantae</taxon>
        <taxon>Streptophyta</taxon>
        <taxon>Embryophyta</taxon>
        <taxon>Tracheophyta</taxon>
        <taxon>Spermatophyta</taxon>
        <taxon>Magnoliopsida</taxon>
        <taxon>eudicotyledons</taxon>
        <taxon>Gunneridae</taxon>
        <taxon>Pentapetalae</taxon>
        <taxon>rosids</taxon>
        <taxon>malvids</taxon>
        <taxon>Malvales</taxon>
        <taxon>Malvaceae</taxon>
        <taxon>Byttnerioideae</taxon>
        <taxon>Theobroma</taxon>
    </lineage>
</organism>
<dbReference type="InterPro" id="IPR036291">
    <property type="entry name" value="NAD(P)-bd_dom_sf"/>
</dbReference>
<comment type="similarity">
    <text evidence="10">Belongs to the zinc-containing alcohol dehydrogenase family.</text>
</comment>
<accession>A0A061FGZ5</accession>
<evidence type="ECO:0000259" key="12">
    <source>
        <dbReference type="Pfam" id="PF08240"/>
    </source>
</evidence>
<feature type="domain" description="Alcohol dehydrogenase-like C-terminal" evidence="11">
    <location>
        <begin position="206"/>
        <end position="334"/>
    </location>
</feature>
<keyword evidence="5" id="KW-0963">Cytoplasm</keyword>
<protein>
    <recommendedName>
        <fullName evidence="4">alcohol dehydrogenase</fullName>
        <ecNumber evidence="4">1.1.1.1</ecNumber>
    </recommendedName>
</protein>
<keyword evidence="7 10" id="KW-0862">Zinc</keyword>
<keyword evidence="9" id="KW-0520">NAD</keyword>
<dbReference type="AlphaFoldDB" id="A0A061FGZ5"/>
<dbReference type="PANTHER" id="PTHR43880:SF41">
    <property type="entry name" value="ALCOHOL DEHYDROGENASE A"/>
    <property type="match status" value="1"/>
</dbReference>
<proteinExistence type="inferred from homology"/>
<dbReference type="GO" id="GO:0004022">
    <property type="term" value="F:alcohol dehydrogenase (NAD+) activity"/>
    <property type="evidence" value="ECO:0007669"/>
    <property type="project" value="UniProtKB-EC"/>
</dbReference>
<keyword evidence="6 10" id="KW-0479">Metal-binding</keyword>
<dbReference type="InterPro" id="IPR013154">
    <property type="entry name" value="ADH-like_N"/>
</dbReference>
<dbReference type="FunFam" id="3.90.180.10:FF:000067">
    <property type="entry name" value="alcohol dehydrogenase 1-like isoform X1"/>
    <property type="match status" value="1"/>
</dbReference>
<comment type="subunit">
    <text evidence="3">Homodimer.</text>
</comment>
<dbReference type="GO" id="GO:0008270">
    <property type="term" value="F:zinc ion binding"/>
    <property type="evidence" value="ECO:0007669"/>
    <property type="project" value="InterPro"/>
</dbReference>
<dbReference type="SUPFAM" id="SSF51735">
    <property type="entry name" value="NAD(P)-binding Rossmann-fold domains"/>
    <property type="match status" value="1"/>
</dbReference>
<evidence type="ECO:0000256" key="10">
    <source>
        <dbReference type="RuleBase" id="RU361277"/>
    </source>
</evidence>
<keyword evidence="14" id="KW-1185">Reference proteome</keyword>
<dbReference type="InterPro" id="IPR002328">
    <property type="entry name" value="ADH_Zn_CS"/>
</dbReference>
<dbReference type="Pfam" id="PF00107">
    <property type="entry name" value="ADH_zinc_N"/>
    <property type="match status" value="1"/>
</dbReference>
<comment type="subcellular location">
    <subcellularLocation>
        <location evidence="2">Cytoplasm</location>
    </subcellularLocation>
</comment>
<dbReference type="Gene3D" id="3.90.180.10">
    <property type="entry name" value="Medium-chain alcohol dehydrogenases, catalytic domain"/>
    <property type="match status" value="1"/>
</dbReference>